<dbReference type="AlphaFoldDB" id="A0A8J2BNH6"/>
<sequence>MLGLKEETVGNQSYQATVPPDEKLLAAVWAAGWREEPEPTVDS</sequence>
<accession>A0A8J2BNH6</accession>
<gene>
    <name evidence="1" type="ORF">MPNT_80074</name>
</gene>
<organism evidence="1 2">
    <name type="scientific">Candidatus Methylacidithermus pantelleriae</name>
    <dbReference type="NCBI Taxonomy" id="2744239"/>
    <lineage>
        <taxon>Bacteria</taxon>
        <taxon>Pseudomonadati</taxon>
        <taxon>Verrucomicrobiota</taxon>
        <taxon>Methylacidiphilae</taxon>
        <taxon>Methylacidiphilales</taxon>
        <taxon>Methylacidiphilaceae</taxon>
        <taxon>Candidatus Methylacidithermus</taxon>
    </lineage>
</organism>
<name>A0A8J2BNH6_9BACT</name>
<comment type="caution">
    <text evidence="1">The sequence shown here is derived from an EMBL/GenBank/DDBJ whole genome shotgun (WGS) entry which is preliminary data.</text>
</comment>
<evidence type="ECO:0000313" key="1">
    <source>
        <dbReference type="EMBL" id="CAF0705028.1"/>
    </source>
</evidence>
<dbReference type="EMBL" id="CAJNOB010000070">
    <property type="protein sequence ID" value="CAF0705028.1"/>
    <property type="molecule type" value="Genomic_DNA"/>
</dbReference>
<proteinExistence type="predicted"/>
<reference evidence="1" key="1">
    <citation type="submission" date="2021-02" db="EMBL/GenBank/DDBJ databases">
        <authorList>
            <person name="Cremers G."/>
            <person name="Picone N."/>
        </authorList>
    </citation>
    <scope>NUCLEOTIDE SEQUENCE</scope>
    <source>
        <strain evidence="1">PQ17</strain>
    </source>
</reference>
<keyword evidence="2" id="KW-1185">Reference proteome</keyword>
<dbReference type="Proteomes" id="UP000663859">
    <property type="component" value="Unassembled WGS sequence"/>
</dbReference>
<protein>
    <submittedName>
        <fullName evidence="1">Uncharacterized protein</fullName>
    </submittedName>
</protein>
<evidence type="ECO:0000313" key="2">
    <source>
        <dbReference type="Proteomes" id="UP000663859"/>
    </source>
</evidence>